<name>C7CER2_METED</name>
<organism evidence="2 3">
    <name type="scientific">Methylorubrum extorquens (strain DSM 6343 / CIP 106787 / DM4)</name>
    <name type="common">Methylobacterium extorquens</name>
    <dbReference type="NCBI Taxonomy" id="661410"/>
    <lineage>
        <taxon>Bacteria</taxon>
        <taxon>Pseudomonadati</taxon>
        <taxon>Pseudomonadota</taxon>
        <taxon>Alphaproteobacteria</taxon>
        <taxon>Hyphomicrobiales</taxon>
        <taxon>Methylobacteriaceae</taxon>
        <taxon>Methylorubrum</taxon>
    </lineage>
</organism>
<evidence type="ECO:0000313" key="2">
    <source>
        <dbReference type="EMBL" id="CAX26014.1"/>
    </source>
</evidence>
<dbReference type="EMBL" id="FP103042">
    <property type="protein sequence ID" value="CAX26014.1"/>
    <property type="molecule type" value="Genomic_DNA"/>
</dbReference>
<gene>
    <name evidence="2" type="ORF">METD_I4384</name>
</gene>
<evidence type="ECO:0000256" key="1">
    <source>
        <dbReference type="SAM" id="MobiDB-lite"/>
    </source>
</evidence>
<reference evidence="3" key="1">
    <citation type="journal article" date="2009" name="PLoS ONE">
        <title>Methylobacterium genome sequences: a reference blueprint to investigate microbial metabolism of C1 compounds from natural and industrial sources.</title>
        <authorList>
            <person name="Vuilleumier S."/>
            <person name="Chistoserdova L."/>
            <person name="Lee M.-C."/>
            <person name="Bringel F."/>
            <person name="Lajus A."/>
            <person name="Zhou Y."/>
            <person name="Gourion B."/>
            <person name="Barbe V."/>
            <person name="Chang J."/>
            <person name="Cruveiller S."/>
            <person name="Dossat C."/>
            <person name="Gillett W."/>
            <person name="Gruffaz C."/>
            <person name="Haugen E."/>
            <person name="Hourcade E."/>
            <person name="Levy R."/>
            <person name="Mangenot S."/>
            <person name="Muller E."/>
            <person name="Nadalig T."/>
            <person name="Pagni M."/>
            <person name="Penny C."/>
            <person name="Peyraud R."/>
            <person name="Robinson D.G."/>
            <person name="Roche D."/>
            <person name="Rouy Z."/>
            <person name="Saenampechek C."/>
            <person name="Salvignol G."/>
            <person name="Vallenet D."/>
            <person name="Wu Z."/>
            <person name="Marx C.J."/>
            <person name="Vorholt J.A."/>
            <person name="Olson M.V."/>
            <person name="Kaul R."/>
            <person name="Weissenbach J."/>
            <person name="Medigue C."/>
            <person name="Lidstrom M.E."/>
        </authorList>
    </citation>
    <scope>NUCLEOTIDE SEQUENCE [LARGE SCALE GENOMIC DNA]</scope>
    <source>
        <strain evidence="3">DSM 6343 / CIP 106787 / DM4</strain>
    </source>
</reference>
<dbReference type="Proteomes" id="UP000008070">
    <property type="component" value="Chromosome"/>
</dbReference>
<accession>C7CER2</accession>
<proteinExistence type="predicted"/>
<protein>
    <submittedName>
        <fullName evidence="2">Uncharacterized protein</fullName>
    </submittedName>
</protein>
<evidence type="ECO:0000313" key="3">
    <source>
        <dbReference type="Proteomes" id="UP000008070"/>
    </source>
</evidence>
<dbReference type="KEGG" id="mdi:METDI4384"/>
<dbReference type="HOGENOM" id="CLU_2650272_0_0_5"/>
<feature type="region of interest" description="Disordered" evidence="1">
    <location>
        <begin position="16"/>
        <end position="46"/>
    </location>
</feature>
<feature type="compositionally biased region" description="Polar residues" evidence="1">
    <location>
        <begin position="25"/>
        <end position="35"/>
    </location>
</feature>
<sequence>MNLHFFTALLLPSGAHTTGKLALTPDQSDGGTSATAPGDRPHASTEITIGPIATFERETPEEVVRAPCVERRPPPQ</sequence>
<dbReference type="AlphaFoldDB" id="C7CER2"/>